<dbReference type="SUPFAM" id="SSF54001">
    <property type="entry name" value="Cysteine proteinases"/>
    <property type="match status" value="1"/>
</dbReference>
<evidence type="ECO:0000256" key="2">
    <source>
        <dbReference type="ARBA" id="ARBA00009525"/>
    </source>
</evidence>
<dbReference type="Gene3D" id="3.30.70.2460">
    <property type="entry name" value="Rad4, beta-hairpin domain BHD3"/>
    <property type="match status" value="1"/>
</dbReference>
<evidence type="ECO:0000256" key="4">
    <source>
        <dbReference type="ARBA" id="ARBA00023204"/>
    </source>
</evidence>
<evidence type="ECO:0000256" key="5">
    <source>
        <dbReference type="ARBA" id="ARBA00023242"/>
    </source>
</evidence>
<feature type="region of interest" description="Disordered" evidence="6">
    <location>
        <begin position="419"/>
        <end position="455"/>
    </location>
</feature>
<evidence type="ECO:0000313" key="10">
    <source>
        <dbReference type="EMBL" id="PKA55612.1"/>
    </source>
</evidence>
<evidence type="ECO:0000313" key="11">
    <source>
        <dbReference type="Proteomes" id="UP000236161"/>
    </source>
</evidence>
<dbReference type="InterPro" id="IPR004583">
    <property type="entry name" value="DNA_repair_Rad4"/>
</dbReference>
<feature type="region of interest" description="Disordered" evidence="6">
    <location>
        <begin position="336"/>
        <end position="360"/>
    </location>
</feature>
<dbReference type="FunFam" id="3.30.70.2460:FF:000001">
    <property type="entry name" value="DNA repair protein Rad4 family"/>
    <property type="match status" value="1"/>
</dbReference>
<feature type="region of interest" description="Disordered" evidence="6">
    <location>
        <begin position="609"/>
        <end position="632"/>
    </location>
</feature>
<dbReference type="GO" id="GO:0006289">
    <property type="term" value="P:nucleotide-excision repair"/>
    <property type="evidence" value="ECO:0007669"/>
    <property type="project" value="InterPro"/>
</dbReference>
<dbReference type="GO" id="GO:0003684">
    <property type="term" value="F:damaged DNA binding"/>
    <property type="evidence" value="ECO:0007669"/>
    <property type="project" value="InterPro"/>
</dbReference>
<feature type="region of interest" description="Disordered" evidence="6">
    <location>
        <begin position="1"/>
        <end position="67"/>
    </location>
</feature>
<dbReference type="AlphaFoldDB" id="A0A2I0AJ75"/>
<dbReference type="Pfam" id="PF03835">
    <property type="entry name" value="Rad4"/>
    <property type="match status" value="1"/>
</dbReference>
<keyword evidence="3" id="KW-0227">DNA damage</keyword>
<dbReference type="InterPro" id="IPR018325">
    <property type="entry name" value="Rad4/PNGase_transGLS-fold"/>
</dbReference>
<dbReference type="GO" id="GO:0005737">
    <property type="term" value="C:cytoplasm"/>
    <property type="evidence" value="ECO:0007669"/>
    <property type="project" value="TreeGrafter"/>
</dbReference>
<feature type="compositionally biased region" description="Basic and acidic residues" evidence="6">
    <location>
        <begin position="420"/>
        <end position="433"/>
    </location>
</feature>
<dbReference type="Pfam" id="PF10403">
    <property type="entry name" value="BHD_1"/>
    <property type="match status" value="1"/>
</dbReference>
<dbReference type="EMBL" id="KZ451979">
    <property type="protein sequence ID" value="PKA55612.1"/>
    <property type="molecule type" value="Genomic_DNA"/>
</dbReference>
<dbReference type="SMART" id="SM01031">
    <property type="entry name" value="BHD_2"/>
    <property type="match status" value="1"/>
</dbReference>
<dbReference type="InterPro" id="IPR042488">
    <property type="entry name" value="Rad4_BHD3_sf"/>
</dbReference>
<feature type="domain" description="Rad4 beta-hairpin" evidence="7">
    <location>
        <begin position="643"/>
        <end position="694"/>
    </location>
</feature>
<dbReference type="STRING" id="1088818.A0A2I0AJ75"/>
<proteinExistence type="inferred from homology"/>
<evidence type="ECO:0000259" key="7">
    <source>
        <dbReference type="SMART" id="SM01030"/>
    </source>
</evidence>
<feature type="domain" description="Rad4 beta-hairpin" evidence="9">
    <location>
        <begin position="764"/>
        <end position="838"/>
    </location>
</feature>
<keyword evidence="4" id="KW-0234">DNA repair</keyword>
<dbReference type="SMART" id="SM01030">
    <property type="entry name" value="BHD_1"/>
    <property type="match status" value="1"/>
</dbReference>
<feature type="compositionally biased region" description="Polar residues" evidence="6">
    <location>
        <begin position="344"/>
        <end position="360"/>
    </location>
</feature>
<gene>
    <name evidence="10" type="primary">PNG1</name>
    <name evidence="10" type="ORF">AXF42_Ash006814</name>
</gene>
<evidence type="ECO:0000259" key="9">
    <source>
        <dbReference type="SMART" id="SM01032"/>
    </source>
</evidence>
<keyword evidence="11" id="KW-1185">Reference proteome</keyword>
<dbReference type="SMART" id="SM01032">
    <property type="entry name" value="BHD_3"/>
    <property type="match status" value="1"/>
</dbReference>
<evidence type="ECO:0000259" key="8">
    <source>
        <dbReference type="SMART" id="SM01031"/>
    </source>
</evidence>
<dbReference type="GO" id="GO:0006298">
    <property type="term" value="P:mismatch repair"/>
    <property type="evidence" value="ECO:0007669"/>
    <property type="project" value="TreeGrafter"/>
</dbReference>
<dbReference type="OrthoDB" id="300780at2759"/>
<organism evidence="10 11">
    <name type="scientific">Apostasia shenzhenica</name>
    <dbReference type="NCBI Taxonomy" id="1088818"/>
    <lineage>
        <taxon>Eukaryota</taxon>
        <taxon>Viridiplantae</taxon>
        <taxon>Streptophyta</taxon>
        <taxon>Embryophyta</taxon>
        <taxon>Tracheophyta</taxon>
        <taxon>Spermatophyta</taxon>
        <taxon>Magnoliopsida</taxon>
        <taxon>Liliopsida</taxon>
        <taxon>Asparagales</taxon>
        <taxon>Orchidaceae</taxon>
        <taxon>Apostasioideae</taxon>
        <taxon>Apostasia</taxon>
    </lineage>
</organism>
<comment type="similarity">
    <text evidence="2">Belongs to the XPC family.</text>
</comment>
<evidence type="ECO:0000256" key="1">
    <source>
        <dbReference type="ARBA" id="ARBA00004123"/>
    </source>
</evidence>
<dbReference type="InterPro" id="IPR018326">
    <property type="entry name" value="Rad4_beta-hairpin_dom1"/>
</dbReference>
<reference evidence="10 11" key="1">
    <citation type="journal article" date="2017" name="Nature">
        <title>The Apostasia genome and the evolution of orchids.</title>
        <authorList>
            <person name="Zhang G.Q."/>
            <person name="Liu K.W."/>
            <person name="Li Z."/>
            <person name="Lohaus R."/>
            <person name="Hsiao Y.Y."/>
            <person name="Niu S.C."/>
            <person name="Wang J.Y."/>
            <person name="Lin Y.C."/>
            <person name="Xu Q."/>
            <person name="Chen L.J."/>
            <person name="Yoshida K."/>
            <person name="Fujiwara S."/>
            <person name="Wang Z.W."/>
            <person name="Zhang Y.Q."/>
            <person name="Mitsuda N."/>
            <person name="Wang M."/>
            <person name="Liu G.H."/>
            <person name="Pecoraro L."/>
            <person name="Huang H.X."/>
            <person name="Xiao X.J."/>
            <person name="Lin M."/>
            <person name="Wu X.Y."/>
            <person name="Wu W.L."/>
            <person name="Chen Y.Y."/>
            <person name="Chang S.B."/>
            <person name="Sakamoto S."/>
            <person name="Ohme-Takagi M."/>
            <person name="Yagi M."/>
            <person name="Zeng S.J."/>
            <person name="Shen C.Y."/>
            <person name="Yeh C.M."/>
            <person name="Luo Y.B."/>
            <person name="Tsai W.C."/>
            <person name="Van de Peer Y."/>
            <person name="Liu Z.J."/>
        </authorList>
    </citation>
    <scope>NUCLEOTIDE SEQUENCE [LARGE SCALE GENOMIC DNA]</scope>
    <source>
        <strain evidence="11">cv. Shenzhen</strain>
        <tissue evidence="10">Stem</tissue>
    </source>
</reference>
<evidence type="ECO:0000256" key="6">
    <source>
        <dbReference type="SAM" id="MobiDB-lite"/>
    </source>
</evidence>
<dbReference type="GO" id="GO:0071942">
    <property type="term" value="C:XPC complex"/>
    <property type="evidence" value="ECO:0007669"/>
    <property type="project" value="TreeGrafter"/>
</dbReference>
<dbReference type="GO" id="GO:0003697">
    <property type="term" value="F:single-stranded DNA binding"/>
    <property type="evidence" value="ECO:0007669"/>
    <property type="project" value="TreeGrafter"/>
</dbReference>
<comment type="subcellular location">
    <subcellularLocation>
        <location evidence="1">Nucleus</location>
    </subcellularLocation>
</comment>
<dbReference type="PANTHER" id="PTHR12135">
    <property type="entry name" value="DNA REPAIR PROTEIN XP-C / RAD4"/>
    <property type="match status" value="1"/>
</dbReference>
<feature type="compositionally biased region" description="Basic and acidic residues" evidence="6">
    <location>
        <begin position="609"/>
        <end position="620"/>
    </location>
</feature>
<dbReference type="InterPro" id="IPR038765">
    <property type="entry name" value="Papain-like_cys_pep_sf"/>
</dbReference>
<keyword evidence="5" id="KW-0539">Nucleus</keyword>
<protein>
    <submittedName>
        <fullName evidence="10">Peptide-N(4)-(N-acetyl-beta-glucosaminyl)asparagine amidase</fullName>
    </submittedName>
</protein>
<name>A0A2I0AJ75_9ASPA</name>
<dbReference type="Pfam" id="PF10405">
    <property type="entry name" value="BHD_3"/>
    <property type="match status" value="1"/>
</dbReference>
<dbReference type="Gene3D" id="3.90.260.10">
    <property type="entry name" value="Transglutaminase-like"/>
    <property type="match status" value="2"/>
</dbReference>
<dbReference type="InterPro" id="IPR018328">
    <property type="entry name" value="Rad4_beta-hairpin_dom3"/>
</dbReference>
<dbReference type="Pfam" id="PF10404">
    <property type="entry name" value="BHD_2"/>
    <property type="match status" value="1"/>
</dbReference>
<feature type="domain" description="Rad4 beta-hairpin" evidence="8">
    <location>
        <begin position="696"/>
        <end position="757"/>
    </location>
</feature>
<accession>A0A2I0AJ75</accession>
<dbReference type="GO" id="GO:0000111">
    <property type="term" value="C:nucleotide-excision repair factor 2 complex"/>
    <property type="evidence" value="ECO:0007669"/>
    <property type="project" value="TreeGrafter"/>
</dbReference>
<dbReference type="InterPro" id="IPR036985">
    <property type="entry name" value="Transglutaminase-like_sf"/>
</dbReference>
<sequence>MRTRNQAKSHGESPGSGDSQRQAGHAEGSLSAVSEEAVGRLLKRASSRKSSGCRDRQGNKCSSWEQRDKKMELIGTNKRKSDEENTFESAVAHCVDGDANLSSVKKEKDLKRISQHDVNEVDWEEGIVPFSESRKGYSHELGKEVTVEFTESPSSSQRRPYRRVSVEDKEIAELVHKVHLLCLIARGRIVDNACDDPLIQASLLSLLPSNLLKISEVSRLRANMLGPLINWFQNSFQIKSEGVDRGCFKTNLAFALETHEGTIEEVAALSVALFRALNLTSRYVSNLDVSSLKRDVDVPQTSSSTTRLNTKISSSITAVSNSNQIPTLDLVHLSGAKSEATPYSKPTRSQPPNSGNNTILNKNLLKGLEVSSISDDENRKSAEEFDVCTSKCNEILKRKGDQEFELQLAMALSATAATVHDSKKGPDSNELHDNLSIPIPQVKKRKTKTGESLPSDCSSSSGVVWSRKNGPPLHWAEVYCNGETPSGRWVHIDAFNGLIDEEEKVEAAAAACRKPLRYAVAFAGNGAKDVTRRYCKQWYKISSQRVNSQWWDRVLGPLKDLESGAAGDTDHLEAFGERVFNMEKRSSEAVEPSQYHPDHVNDRFHEEASKQMNNRNDHQSPLKHPNNPSRGSLEDMELETRALTEPLPTNQLAYRNHHLYAIEKWLTKYQTLHPRGPVLGFCSGHPVYPRTCVQTLQTKQKWLREGLQVQQNENPVKILNRPRKAGNGETFEPNCTDGEDKTIELFGRWQLEPLHLPHAINGIVPKNEYGRVDVWSEKCLPPGTVHLRLPRLVSIASRLEIDFARAMVGFEFRNGRSYPVYEGIVVCAEFRDAIMAAYAEEEERRELEERTKNEKDALSRWFQLLSSIITRQQLEASYAGSSILSSSGDPHSNSINRRSEKFQIHTLERNANDGNFAHSACEEHEHAFPKEHQSLDEEGFIRTKRCPCGFSIEVEEL</sequence>
<dbReference type="PANTHER" id="PTHR12135:SF0">
    <property type="entry name" value="DNA REPAIR PROTEIN COMPLEMENTING XP-C CELLS"/>
    <property type="match status" value="1"/>
</dbReference>
<dbReference type="InterPro" id="IPR018327">
    <property type="entry name" value="BHD_2"/>
</dbReference>
<dbReference type="Proteomes" id="UP000236161">
    <property type="component" value="Unassembled WGS sequence"/>
</dbReference>
<evidence type="ECO:0000256" key="3">
    <source>
        <dbReference type="ARBA" id="ARBA00022763"/>
    </source>
</evidence>